<sequence>MGVLKTRKNKKYSYSPRYYEGDSSPYKLESKFDKYRKATLETKGLKAKFTTAWEDYKYNKDERARKTTLLIAAILVFLFLYIIDFDLSIFFQS</sequence>
<dbReference type="AlphaFoldDB" id="A0A2G1VQL1"/>
<dbReference type="EMBL" id="NQXA01000010">
    <property type="protein sequence ID" value="PHQ29043.1"/>
    <property type="molecule type" value="Genomic_DNA"/>
</dbReference>
<evidence type="ECO:0000256" key="1">
    <source>
        <dbReference type="SAM" id="Phobius"/>
    </source>
</evidence>
<proteinExistence type="predicted"/>
<keyword evidence="1" id="KW-0812">Transmembrane</keyword>
<name>A0A2G1VQL1_9FLAO</name>
<reference evidence="2 3" key="1">
    <citation type="submission" date="2017-08" db="EMBL/GenBank/DDBJ databases">
        <title>The whole genome shortgun sequences of strain Leeuwenhoekiella nanhaiensis G18 from the South China Sea.</title>
        <authorList>
            <person name="Liu Q."/>
        </authorList>
    </citation>
    <scope>NUCLEOTIDE SEQUENCE [LARGE SCALE GENOMIC DNA]</scope>
    <source>
        <strain evidence="2 3">G18</strain>
    </source>
</reference>
<organism evidence="2 3">
    <name type="scientific">Leeuwenhoekiella nanhaiensis</name>
    <dbReference type="NCBI Taxonomy" id="1655491"/>
    <lineage>
        <taxon>Bacteria</taxon>
        <taxon>Pseudomonadati</taxon>
        <taxon>Bacteroidota</taxon>
        <taxon>Flavobacteriia</taxon>
        <taxon>Flavobacteriales</taxon>
        <taxon>Flavobacteriaceae</taxon>
        <taxon>Leeuwenhoekiella</taxon>
    </lineage>
</organism>
<keyword evidence="3" id="KW-1185">Reference proteome</keyword>
<keyword evidence="1" id="KW-1133">Transmembrane helix</keyword>
<evidence type="ECO:0000313" key="3">
    <source>
        <dbReference type="Proteomes" id="UP000229433"/>
    </source>
</evidence>
<protein>
    <submittedName>
        <fullName evidence="2">Riboflavin synthase subunit beta</fullName>
    </submittedName>
</protein>
<dbReference type="Proteomes" id="UP000229433">
    <property type="component" value="Unassembled WGS sequence"/>
</dbReference>
<accession>A0A2G1VQL1</accession>
<dbReference type="OrthoDB" id="1139505at2"/>
<dbReference type="RefSeq" id="WP_099646658.1">
    <property type="nucleotide sequence ID" value="NZ_KZ319292.1"/>
</dbReference>
<feature type="transmembrane region" description="Helical" evidence="1">
    <location>
        <begin position="69"/>
        <end position="91"/>
    </location>
</feature>
<keyword evidence="1" id="KW-0472">Membrane</keyword>
<gene>
    <name evidence="2" type="ORF">CJ305_12715</name>
</gene>
<comment type="caution">
    <text evidence="2">The sequence shown here is derived from an EMBL/GenBank/DDBJ whole genome shotgun (WGS) entry which is preliminary data.</text>
</comment>
<evidence type="ECO:0000313" key="2">
    <source>
        <dbReference type="EMBL" id="PHQ29043.1"/>
    </source>
</evidence>